<feature type="region of interest" description="Disordered" evidence="7">
    <location>
        <begin position="1"/>
        <end position="218"/>
    </location>
</feature>
<dbReference type="Gene3D" id="4.10.240.10">
    <property type="entry name" value="Zn(2)-C6 fungal-type DNA-binding domain"/>
    <property type="match status" value="1"/>
</dbReference>
<dbReference type="CDD" id="cd00067">
    <property type="entry name" value="GAL4"/>
    <property type="match status" value="1"/>
</dbReference>
<dbReference type="EMBL" id="JAPQKO010000001">
    <property type="protein sequence ID" value="KAJ5183003.1"/>
    <property type="molecule type" value="Genomic_DNA"/>
</dbReference>
<dbReference type="GO" id="GO:0003677">
    <property type="term" value="F:DNA binding"/>
    <property type="evidence" value="ECO:0007669"/>
    <property type="project" value="UniProtKB-KW"/>
</dbReference>
<dbReference type="Pfam" id="PF00172">
    <property type="entry name" value="Zn_clus"/>
    <property type="match status" value="1"/>
</dbReference>
<evidence type="ECO:0000256" key="6">
    <source>
        <dbReference type="ARBA" id="ARBA00023242"/>
    </source>
</evidence>
<dbReference type="Proteomes" id="UP001146351">
    <property type="component" value="Unassembled WGS sequence"/>
</dbReference>
<dbReference type="InterPro" id="IPR036864">
    <property type="entry name" value="Zn2-C6_fun-type_DNA-bd_sf"/>
</dbReference>
<dbReference type="OrthoDB" id="5426798at2759"/>
<evidence type="ECO:0000256" key="4">
    <source>
        <dbReference type="ARBA" id="ARBA00023125"/>
    </source>
</evidence>
<feature type="compositionally biased region" description="Polar residues" evidence="7">
    <location>
        <begin position="26"/>
        <end position="39"/>
    </location>
</feature>
<sequence>MSGYYVGPFGRMLHVDGRSSPPLPNQPANRSEPGDNSYQLPPPRTPGNLQFGSDPFLRRPPENVENGNGPESETTGKPQRTELPSVRHLLAPVTDPSSPPAYQQPFSTPTPPIEPREPSYPLPRHEPAINSQISAAAAQDRPKSCADSFPQPQSATLPPLAHMSMHSPRDMAHAATRSDSSASHFRPGRLTFQTAPFQDKAANREHSSPEGAKSKSSLALPHVVDERYIEGEGTCYVYSDGSHVPKAIDGIPVNANWGITKAGKPRKRLAQACLTCREKKIKCTPNLPKCDQCQKSGRECRFESAPRGSRSSMRGSLSAMLSERYDKECFSPGPQPTADNPPSMYNLARASNSATSLAGTSGHSPSSEGPMLTPAGADGAFETTIDADRAYRQQIYSVPRPFNGGDDSISRLPEKTDINGKTEFSDIVGDLQDINHDDALAKSWAIDPYDNDSETTAHYIESYFANVNEGLYYIFPYARFMLWLGSFPSKSAGDKMLLYSMMALGAIFSDRPDRAVAARQYARVARFAVLRSQHAISLQLAQSHLILGLLYHATGSLVGVWDSIGAAGRVISGLRYNVESGGVATDQTQMCDYGLHPQALIECRRRTFWVVFALDRASSFISASYIFLPSASALVRLPCRDEIYEAQQYATVPYLHSSLNQTSSFEGEQLSLSPLAFLIQIMSIWGDVSLEVLHLAHAPSESYARLAEEFHTTVTRRTQEWKSQLPDDLVFSAINLERASQAKKTDAFISIHMFYHATLMKLYRNARYQNLQSEVLVQYIHRARYHAVETLRVALAVMQYATETQSARPGMDSTARTTLLLSPFLGYMVLSAVDVLSAAGLLAELADSISFIRGALTMLQLLSHYWGSSMDLVNAVSKRLDSIIACLNERARTPDILAFAVDGPSLEAKVRAGALGPRPPATPATSDEDLFYGAMPRDMLIHSMRPDDFAIPDNSIACVQDP</sequence>
<comment type="subcellular location">
    <subcellularLocation>
        <location evidence="1">Nucleus</location>
    </subcellularLocation>
</comment>
<dbReference type="SUPFAM" id="SSF57701">
    <property type="entry name" value="Zn2/Cys6 DNA-binding domain"/>
    <property type="match status" value="1"/>
</dbReference>
<dbReference type="AlphaFoldDB" id="A0A9W9IRL7"/>
<dbReference type="PROSITE" id="PS00463">
    <property type="entry name" value="ZN2_CY6_FUNGAL_1"/>
    <property type="match status" value="1"/>
</dbReference>
<dbReference type="CDD" id="cd12148">
    <property type="entry name" value="fungal_TF_MHR"/>
    <property type="match status" value="1"/>
</dbReference>
<evidence type="ECO:0000256" key="7">
    <source>
        <dbReference type="SAM" id="MobiDB-lite"/>
    </source>
</evidence>
<reference evidence="9" key="1">
    <citation type="submission" date="2022-11" db="EMBL/GenBank/DDBJ databases">
        <authorList>
            <person name="Petersen C."/>
        </authorList>
    </citation>
    <scope>NUCLEOTIDE SEQUENCE</scope>
    <source>
        <strain evidence="9">IBT 21917</strain>
    </source>
</reference>
<feature type="domain" description="Zn(2)-C6 fungal-type" evidence="8">
    <location>
        <begin position="272"/>
        <end position="302"/>
    </location>
</feature>
<dbReference type="GO" id="GO:0000981">
    <property type="term" value="F:DNA-binding transcription factor activity, RNA polymerase II-specific"/>
    <property type="evidence" value="ECO:0007669"/>
    <property type="project" value="InterPro"/>
</dbReference>
<feature type="compositionally biased region" description="Pro residues" evidence="7">
    <location>
        <begin position="108"/>
        <end position="121"/>
    </location>
</feature>
<keyword evidence="5" id="KW-0804">Transcription</keyword>
<gene>
    <name evidence="9" type="ORF">N7492_000619</name>
</gene>
<dbReference type="PROSITE" id="PS50048">
    <property type="entry name" value="ZN2_CY6_FUNGAL_2"/>
    <property type="match status" value="1"/>
</dbReference>
<evidence type="ECO:0000256" key="2">
    <source>
        <dbReference type="ARBA" id="ARBA00022723"/>
    </source>
</evidence>
<keyword evidence="6" id="KW-0539">Nucleus</keyword>
<dbReference type="GO" id="GO:0005634">
    <property type="term" value="C:nucleus"/>
    <property type="evidence" value="ECO:0007669"/>
    <property type="project" value="UniProtKB-SubCell"/>
</dbReference>
<organism evidence="9 10">
    <name type="scientific">Penicillium capsulatum</name>
    <dbReference type="NCBI Taxonomy" id="69766"/>
    <lineage>
        <taxon>Eukaryota</taxon>
        <taxon>Fungi</taxon>
        <taxon>Dikarya</taxon>
        <taxon>Ascomycota</taxon>
        <taxon>Pezizomycotina</taxon>
        <taxon>Eurotiomycetes</taxon>
        <taxon>Eurotiomycetidae</taxon>
        <taxon>Eurotiales</taxon>
        <taxon>Aspergillaceae</taxon>
        <taxon>Penicillium</taxon>
    </lineage>
</organism>
<feature type="compositionally biased region" description="Polar residues" evidence="7">
    <location>
        <begin position="65"/>
        <end position="78"/>
    </location>
</feature>
<accession>A0A9W9IRL7</accession>
<dbReference type="Pfam" id="PF04082">
    <property type="entry name" value="Fungal_trans"/>
    <property type="match status" value="1"/>
</dbReference>
<evidence type="ECO:0000259" key="8">
    <source>
        <dbReference type="PROSITE" id="PS50048"/>
    </source>
</evidence>
<name>A0A9W9IRL7_9EURO</name>
<dbReference type="GO" id="GO:0006351">
    <property type="term" value="P:DNA-templated transcription"/>
    <property type="evidence" value="ECO:0007669"/>
    <property type="project" value="InterPro"/>
</dbReference>
<dbReference type="PANTHER" id="PTHR47338">
    <property type="entry name" value="ZN(II)2CYS6 TRANSCRIPTION FACTOR (EUROFUNG)-RELATED"/>
    <property type="match status" value="1"/>
</dbReference>
<dbReference type="PANTHER" id="PTHR47338:SF11">
    <property type="entry name" value="ZN(II)2CYS6 TRANSCRIPTION FACTOR (EUROFUNG)"/>
    <property type="match status" value="1"/>
</dbReference>
<reference evidence="9" key="2">
    <citation type="journal article" date="2023" name="IMA Fungus">
        <title>Comparative genomic study of the Penicillium genus elucidates a diverse pangenome and 15 lateral gene transfer events.</title>
        <authorList>
            <person name="Petersen C."/>
            <person name="Sorensen T."/>
            <person name="Nielsen M.R."/>
            <person name="Sondergaard T.E."/>
            <person name="Sorensen J.L."/>
            <person name="Fitzpatrick D.A."/>
            <person name="Frisvad J.C."/>
            <person name="Nielsen K.L."/>
        </authorList>
    </citation>
    <scope>NUCLEOTIDE SEQUENCE</scope>
    <source>
        <strain evidence="9">IBT 21917</strain>
    </source>
</reference>
<keyword evidence="4" id="KW-0238">DNA-binding</keyword>
<dbReference type="SMART" id="SM00066">
    <property type="entry name" value="GAL4"/>
    <property type="match status" value="1"/>
</dbReference>
<dbReference type="InterPro" id="IPR050815">
    <property type="entry name" value="TF_fung"/>
</dbReference>
<evidence type="ECO:0000256" key="3">
    <source>
        <dbReference type="ARBA" id="ARBA00023015"/>
    </source>
</evidence>
<keyword evidence="3" id="KW-0805">Transcription regulation</keyword>
<protein>
    <recommendedName>
        <fullName evidence="8">Zn(2)-C6 fungal-type domain-containing protein</fullName>
    </recommendedName>
</protein>
<dbReference type="InterPro" id="IPR001138">
    <property type="entry name" value="Zn2Cys6_DnaBD"/>
</dbReference>
<comment type="caution">
    <text evidence="9">The sequence shown here is derived from an EMBL/GenBank/DDBJ whole genome shotgun (WGS) entry which is preliminary data.</text>
</comment>
<evidence type="ECO:0000313" key="10">
    <source>
        <dbReference type="Proteomes" id="UP001146351"/>
    </source>
</evidence>
<evidence type="ECO:0000313" key="9">
    <source>
        <dbReference type="EMBL" id="KAJ5183003.1"/>
    </source>
</evidence>
<proteinExistence type="predicted"/>
<evidence type="ECO:0000256" key="5">
    <source>
        <dbReference type="ARBA" id="ARBA00023163"/>
    </source>
</evidence>
<feature type="compositionally biased region" description="Low complexity" evidence="7">
    <location>
        <begin position="128"/>
        <end position="139"/>
    </location>
</feature>
<dbReference type="InterPro" id="IPR007219">
    <property type="entry name" value="XnlR_reg_dom"/>
</dbReference>
<dbReference type="GO" id="GO:0008270">
    <property type="term" value="F:zinc ion binding"/>
    <property type="evidence" value="ECO:0007669"/>
    <property type="project" value="InterPro"/>
</dbReference>
<keyword evidence="2" id="KW-0479">Metal-binding</keyword>
<keyword evidence="10" id="KW-1185">Reference proteome</keyword>
<evidence type="ECO:0000256" key="1">
    <source>
        <dbReference type="ARBA" id="ARBA00004123"/>
    </source>
</evidence>